<sequence length="147" mass="17071">MVSNASPISHFKLPEKPSLDYLKIKNPRSPGATPNCRKRTIELERMYSINWDIEATQRSRGSWDKNYHHKVFDITCRSLEEVERFERGEKGPVKRRKCKNNENIGEASKELASNQVEENIPIELSSIVTHEMFLADAHKNMLNRFAD</sequence>
<keyword evidence="2" id="KW-1185">Reference proteome</keyword>
<gene>
    <name evidence="1" type="ORF">Lalb_Chr05g0223971</name>
</gene>
<proteinExistence type="predicted"/>
<protein>
    <submittedName>
        <fullName evidence="1">Uncharacterized protein</fullName>
    </submittedName>
</protein>
<evidence type="ECO:0000313" key="1">
    <source>
        <dbReference type="EMBL" id="KAE9614058.1"/>
    </source>
</evidence>
<evidence type="ECO:0000313" key="2">
    <source>
        <dbReference type="Proteomes" id="UP000447434"/>
    </source>
</evidence>
<reference evidence="2" key="1">
    <citation type="journal article" date="2020" name="Nat. Commun.">
        <title>Genome sequence of the cluster root forming white lupin.</title>
        <authorList>
            <person name="Hufnagel B."/>
            <person name="Marques A."/>
            <person name="Soriano A."/>
            <person name="Marques L."/>
            <person name="Divol F."/>
            <person name="Doumas P."/>
            <person name="Sallet E."/>
            <person name="Mancinotti D."/>
            <person name="Carrere S."/>
            <person name="Marande W."/>
            <person name="Arribat S."/>
            <person name="Keller J."/>
            <person name="Huneau C."/>
            <person name="Blein T."/>
            <person name="Aime D."/>
            <person name="Laguerre M."/>
            <person name="Taylor J."/>
            <person name="Schubert V."/>
            <person name="Nelson M."/>
            <person name="Geu-Flores F."/>
            <person name="Crespi M."/>
            <person name="Gallardo-Guerrero K."/>
            <person name="Delaux P.-M."/>
            <person name="Salse J."/>
            <person name="Berges H."/>
            <person name="Guyot R."/>
            <person name="Gouzy J."/>
            <person name="Peret B."/>
        </authorList>
    </citation>
    <scope>NUCLEOTIDE SEQUENCE [LARGE SCALE GENOMIC DNA]</scope>
    <source>
        <strain evidence="2">cv. Amiga</strain>
    </source>
</reference>
<dbReference type="AlphaFoldDB" id="A0A6A4QIR5"/>
<comment type="caution">
    <text evidence="1">The sequence shown here is derived from an EMBL/GenBank/DDBJ whole genome shotgun (WGS) entry which is preliminary data.</text>
</comment>
<organism evidence="1 2">
    <name type="scientific">Lupinus albus</name>
    <name type="common">White lupine</name>
    <name type="synonym">Lupinus termis</name>
    <dbReference type="NCBI Taxonomy" id="3870"/>
    <lineage>
        <taxon>Eukaryota</taxon>
        <taxon>Viridiplantae</taxon>
        <taxon>Streptophyta</taxon>
        <taxon>Embryophyta</taxon>
        <taxon>Tracheophyta</taxon>
        <taxon>Spermatophyta</taxon>
        <taxon>Magnoliopsida</taxon>
        <taxon>eudicotyledons</taxon>
        <taxon>Gunneridae</taxon>
        <taxon>Pentapetalae</taxon>
        <taxon>rosids</taxon>
        <taxon>fabids</taxon>
        <taxon>Fabales</taxon>
        <taxon>Fabaceae</taxon>
        <taxon>Papilionoideae</taxon>
        <taxon>50 kb inversion clade</taxon>
        <taxon>genistoids sensu lato</taxon>
        <taxon>core genistoids</taxon>
        <taxon>Genisteae</taxon>
        <taxon>Lupinus</taxon>
    </lineage>
</organism>
<dbReference type="EMBL" id="WOCE01000005">
    <property type="protein sequence ID" value="KAE9614058.1"/>
    <property type="molecule type" value="Genomic_DNA"/>
</dbReference>
<dbReference type="OrthoDB" id="852309at2759"/>
<accession>A0A6A4QIR5</accession>
<name>A0A6A4QIR5_LUPAL</name>
<dbReference type="Proteomes" id="UP000447434">
    <property type="component" value="Chromosome 5"/>
</dbReference>